<dbReference type="Pfam" id="PF14420">
    <property type="entry name" value="Clr5"/>
    <property type="match status" value="1"/>
</dbReference>
<comment type="caution">
    <text evidence="3">The sequence shown here is derived from an EMBL/GenBank/DDBJ whole genome shotgun (WGS) entry which is preliminary data.</text>
</comment>
<evidence type="ECO:0000256" key="1">
    <source>
        <dbReference type="SAM" id="MobiDB-lite"/>
    </source>
</evidence>
<evidence type="ECO:0000259" key="2">
    <source>
        <dbReference type="Pfam" id="PF14420"/>
    </source>
</evidence>
<feature type="domain" description="Clr5" evidence="2">
    <location>
        <begin position="24"/>
        <end position="74"/>
    </location>
</feature>
<dbReference type="PANTHER" id="PTHR38788">
    <property type="entry name" value="CLR5 DOMAIN-CONTAINING PROTEIN"/>
    <property type="match status" value="1"/>
</dbReference>
<feature type="compositionally biased region" description="Polar residues" evidence="1">
    <location>
        <begin position="109"/>
        <end position="122"/>
    </location>
</feature>
<sequence length="558" mass="62522">MSAPGGDIHFVNAPAAYRTARIPAQKWEEHRAEIVHLYLNSNLGEVAVQMRARHNFHPTEPQYVYQLRRWGVRKQGVANKAAATVTAHPALPNNSVPVLGQGALKRNRATANADNISISSAESALAKPPRKKHLESPRSGPSILNNPPSTGDSNTELHSRGTSTERDLPAESPVTHDCRPEESREWPLATSPPISGGTPDTTLASSPWTPVPSQSNPTQPPTGDTPSYERHDEGDIETLNNTPSPGSREGEPGLRTIDRNRPVDTFSNQDMDDIRSAADYFAAVGCDQIAFQLYITFLKRQRWKAKGRASPPKLWYLIVQCAHTATNPEHVVIIQNIITEEMNRLPRHYDASSTSMHRFILQMLLAFIFHRNPPDSHQGPESHHSTFTGAAWLDAGADELSLFEYLPRDDRSLDLALYRSILRLYAGELDTPAPEPPDTSNSDATLIRGWQSENRLELDSYILRHAPGPFEMRSNHGVSNSCIRSCLRWSKDQLHGMESLQIRPPYAGGRYEHDDWHSTTLGYRDREQDGSPQLDDLTVWDTRFTRCREPPFFTLKKP</sequence>
<feature type="compositionally biased region" description="Basic and acidic residues" evidence="1">
    <location>
        <begin position="248"/>
        <end position="262"/>
    </location>
</feature>
<accession>A0AA39YTY3</accession>
<gene>
    <name evidence="3" type="ORF">B0T16DRAFT_386373</name>
</gene>
<dbReference type="InterPro" id="IPR025676">
    <property type="entry name" value="Clr5_dom"/>
</dbReference>
<evidence type="ECO:0000313" key="3">
    <source>
        <dbReference type="EMBL" id="KAK0657926.1"/>
    </source>
</evidence>
<feature type="compositionally biased region" description="Polar residues" evidence="1">
    <location>
        <begin position="142"/>
        <end position="154"/>
    </location>
</feature>
<organism evidence="3 4">
    <name type="scientific">Cercophora newfieldiana</name>
    <dbReference type="NCBI Taxonomy" id="92897"/>
    <lineage>
        <taxon>Eukaryota</taxon>
        <taxon>Fungi</taxon>
        <taxon>Dikarya</taxon>
        <taxon>Ascomycota</taxon>
        <taxon>Pezizomycotina</taxon>
        <taxon>Sordariomycetes</taxon>
        <taxon>Sordariomycetidae</taxon>
        <taxon>Sordariales</taxon>
        <taxon>Lasiosphaeriaceae</taxon>
        <taxon>Cercophora</taxon>
    </lineage>
</organism>
<protein>
    <recommendedName>
        <fullName evidence="2">Clr5 domain-containing protein</fullName>
    </recommendedName>
</protein>
<dbReference type="EMBL" id="JAULSV010000001">
    <property type="protein sequence ID" value="KAK0657926.1"/>
    <property type="molecule type" value="Genomic_DNA"/>
</dbReference>
<keyword evidence="4" id="KW-1185">Reference proteome</keyword>
<feature type="compositionally biased region" description="Polar residues" evidence="1">
    <location>
        <begin position="198"/>
        <end position="225"/>
    </location>
</feature>
<dbReference type="PANTHER" id="PTHR38788:SF3">
    <property type="entry name" value="CLR5 DOMAIN-CONTAINING PROTEIN"/>
    <property type="match status" value="1"/>
</dbReference>
<evidence type="ECO:0000313" key="4">
    <source>
        <dbReference type="Proteomes" id="UP001174936"/>
    </source>
</evidence>
<proteinExistence type="predicted"/>
<name>A0AA39YTY3_9PEZI</name>
<feature type="region of interest" description="Disordered" evidence="1">
    <location>
        <begin position="108"/>
        <end position="268"/>
    </location>
</feature>
<feature type="compositionally biased region" description="Basic and acidic residues" evidence="1">
    <location>
        <begin position="155"/>
        <end position="185"/>
    </location>
</feature>
<dbReference type="Proteomes" id="UP001174936">
    <property type="component" value="Unassembled WGS sequence"/>
</dbReference>
<reference evidence="3" key="1">
    <citation type="submission" date="2023-06" db="EMBL/GenBank/DDBJ databases">
        <title>Genome-scale phylogeny and comparative genomics of the fungal order Sordariales.</title>
        <authorList>
            <consortium name="Lawrence Berkeley National Laboratory"/>
            <person name="Hensen N."/>
            <person name="Bonometti L."/>
            <person name="Westerberg I."/>
            <person name="Brannstrom I.O."/>
            <person name="Guillou S."/>
            <person name="Cros-Aarteil S."/>
            <person name="Calhoun S."/>
            <person name="Haridas S."/>
            <person name="Kuo A."/>
            <person name="Mondo S."/>
            <person name="Pangilinan J."/>
            <person name="Riley R."/>
            <person name="Labutti K."/>
            <person name="Andreopoulos B."/>
            <person name="Lipzen A."/>
            <person name="Chen C."/>
            <person name="Yanf M."/>
            <person name="Daum C."/>
            <person name="Ng V."/>
            <person name="Clum A."/>
            <person name="Steindorff A."/>
            <person name="Ohm R."/>
            <person name="Martin F."/>
            <person name="Silar P."/>
            <person name="Natvig D."/>
            <person name="Lalanne C."/>
            <person name="Gautier V."/>
            <person name="Ament-Velasquez S.L."/>
            <person name="Kruys A."/>
            <person name="Hutchinson M.I."/>
            <person name="Powell A.J."/>
            <person name="Barry K."/>
            <person name="Miller A.N."/>
            <person name="Grigoriev I.V."/>
            <person name="Debuchy R."/>
            <person name="Gladieux P."/>
            <person name="Thoren M.H."/>
            <person name="Johannesson H."/>
        </authorList>
    </citation>
    <scope>NUCLEOTIDE SEQUENCE</scope>
    <source>
        <strain evidence="3">SMH2532-1</strain>
    </source>
</reference>
<dbReference type="AlphaFoldDB" id="A0AA39YTY3"/>